<feature type="chain" id="PRO_5012138968" evidence="2">
    <location>
        <begin position="21"/>
        <end position="105"/>
    </location>
</feature>
<protein>
    <submittedName>
        <fullName evidence="3">Uncharacterized protein</fullName>
    </submittedName>
</protein>
<evidence type="ECO:0000256" key="2">
    <source>
        <dbReference type="SAM" id="SignalP"/>
    </source>
</evidence>
<evidence type="ECO:0000313" key="4">
    <source>
        <dbReference type="Proteomes" id="UP000184513"/>
    </source>
</evidence>
<dbReference type="OrthoDB" id="9785923at2"/>
<keyword evidence="4" id="KW-1185">Reference proteome</keyword>
<feature type="signal peptide" evidence="2">
    <location>
        <begin position="1"/>
        <end position="20"/>
    </location>
</feature>
<evidence type="ECO:0000256" key="1">
    <source>
        <dbReference type="SAM" id="MobiDB-lite"/>
    </source>
</evidence>
<evidence type="ECO:0000313" key="3">
    <source>
        <dbReference type="EMBL" id="SHN32567.1"/>
    </source>
</evidence>
<accession>A0A1M7QMW7</accession>
<keyword evidence="2" id="KW-0732">Signal</keyword>
<dbReference type="Proteomes" id="UP000184513">
    <property type="component" value="Unassembled WGS sequence"/>
</dbReference>
<gene>
    <name evidence="3" type="ORF">SAMN04488057_12066</name>
</gene>
<organism evidence="3 4">
    <name type="scientific">Cyclobacterium lianum</name>
    <dbReference type="NCBI Taxonomy" id="388280"/>
    <lineage>
        <taxon>Bacteria</taxon>
        <taxon>Pseudomonadati</taxon>
        <taxon>Bacteroidota</taxon>
        <taxon>Cytophagia</taxon>
        <taxon>Cytophagales</taxon>
        <taxon>Cyclobacteriaceae</taxon>
        <taxon>Cyclobacterium</taxon>
    </lineage>
</organism>
<reference evidence="3 4" key="1">
    <citation type="submission" date="2016-11" db="EMBL/GenBank/DDBJ databases">
        <authorList>
            <person name="Jaros S."/>
            <person name="Januszkiewicz K."/>
            <person name="Wedrychowicz H."/>
        </authorList>
    </citation>
    <scope>NUCLEOTIDE SEQUENCE [LARGE SCALE GENOMIC DNA]</scope>
    <source>
        <strain evidence="3 4">CGMCC 1.6102</strain>
    </source>
</reference>
<sequence>MKFLPYVVIYLLSLNLTAQSSNKSALLGESGTNQETQRYPGAKQKTPLKALIVDGQNNHAVWPKSTIMMKQYLEETGKVTIPVPQDFPTAETSSSREFTLKIDVQ</sequence>
<proteinExistence type="predicted"/>
<name>A0A1M7QMW7_9BACT</name>
<dbReference type="AlphaFoldDB" id="A0A1M7QMW7"/>
<feature type="region of interest" description="Disordered" evidence="1">
    <location>
        <begin position="85"/>
        <end position="105"/>
    </location>
</feature>
<dbReference type="STRING" id="388280.SAMN04488057_12066"/>
<dbReference type="EMBL" id="FRCY01000020">
    <property type="protein sequence ID" value="SHN32567.1"/>
    <property type="molecule type" value="Genomic_DNA"/>
</dbReference>